<dbReference type="PROSITE" id="PS50198">
    <property type="entry name" value="PPIC_PPIASE_2"/>
    <property type="match status" value="1"/>
</dbReference>
<accession>A0A5E4PEW5</accession>
<feature type="chain" id="PRO_5023137670" evidence="7">
    <location>
        <begin position="23"/>
        <end position="324"/>
    </location>
</feature>
<protein>
    <submittedName>
        <fullName evidence="9">Chaperone SurA</fullName>
    </submittedName>
</protein>
<dbReference type="AlphaFoldDB" id="A0A5E4PEW5"/>
<dbReference type="OrthoDB" id="14196at2"/>
<feature type="domain" description="PpiC" evidence="8">
    <location>
        <begin position="175"/>
        <end position="276"/>
    </location>
</feature>
<dbReference type="KEGG" id="asip:AQUSIP_03270"/>
<keyword evidence="10" id="KW-1185">Reference proteome</keyword>
<dbReference type="GO" id="GO:0003755">
    <property type="term" value="F:peptidyl-prolyl cis-trans isomerase activity"/>
    <property type="evidence" value="ECO:0007669"/>
    <property type="project" value="UniProtKB-KW"/>
</dbReference>
<evidence type="ECO:0000256" key="5">
    <source>
        <dbReference type="ARBA" id="ARBA00023235"/>
    </source>
</evidence>
<proteinExistence type="predicted"/>
<keyword evidence="1 7" id="KW-0732">Signal</keyword>
<evidence type="ECO:0000256" key="4">
    <source>
        <dbReference type="ARBA" id="ARBA00023186"/>
    </source>
</evidence>
<evidence type="ECO:0000313" key="9">
    <source>
        <dbReference type="EMBL" id="VVC75052.1"/>
    </source>
</evidence>
<organism evidence="9 10">
    <name type="scientific">Aquicella siphonis</name>
    <dbReference type="NCBI Taxonomy" id="254247"/>
    <lineage>
        <taxon>Bacteria</taxon>
        <taxon>Pseudomonadati</taxon>
        <taxon>Pseudomonadota</taxon>
        <taxon>Gammaproteobacteria</taxon>
        <taxon>Legionellales</taxon>
        <taxon>Coxiellaceae</taxon>
        <taxon>Aquicella</taxon>
    </lineage>
</organism>
<dbReference type="PANTHER" id="PTHR47637">
    <property type="entry name" value="CHAPERONE SURA"/>
    <property type="match status" value="1"/>
</dbReference>
<dbReference type="Pfam" id="PF09312">
    <property type="entry name" value="SurA_N"/>
    <property type="match status" value="1"/>
</dbReference>
<evidence type="ECO:0000256" key="3">
    <source>
        <dbReference type="ARBA" id="ARBA00023110"/>
    </source>
</evidence>
<dbReference type="Proteomes" id="UP000324194">
    <property type="component" value="Chromosome 1"/>
</dbReference>
<dbReference type="Gene3D" id="3.10.50.40">
    <property type="match status" value="1"/>
</dbReference>
<keyword evidence="5 6" id="KW-0413">Isomerase</keyword>
<sequence>MKKTLLLTLLFVSALFCVSSEAGKNSEPLDQIVAVINDDVVTKSELNRALSIVRLQIAQGQMNSPSDSVLKKQVLDQIINKKLQMQIAKQVGINISDAEIDRVIQNVASKNNLSVDVLYQRINHDGMTTAEYRNELREQMTVQKLQQQEVGSHITVTPEEITSFMHSKLWQNNTSKEYHLEDILIPLSDSPSTDEIAAAKKHAQEVAAKINQGENFRAVAQKESSGSSALKGGDLGWRKLPEIPSAFAQYVVNMQPNEIADPIQTSNGFHIIHLAAERSAEAKNAAPDRAQVEQLLMQRKFEENVQNWLSKMRSQAFITMNGVK</sequence>
<name>A0A5E4PEW5_9COXI</name>
<keyword evidence="4" id="KW-0143">Chaperone</keyword>
<dbReference type="EMBL" id="LR699119">
    <property type="protein sequence ID" value="VVC75052.1"/>
    <property type="molecule type" value="Genomic_DNA"/>
</dbReference>
<dbReference type="SUPFAM" id="SSF54534">
    <property type="entry name" value="FKBP-like"/>
    <property type="match status" value="1"/>
</dbReference>
<keyword evidence="2" id="KW-0574">Periplasm</keyword>
<reference evidence="9 10" key="1">
    <citation type="submission" date="2019-08" db="EMBL/GenBank/DDBJ databases">
        <authorList>
            <person name="Guy L."/>
        </authorList>
    </citation>
    <scope>NUCLEOTIDE SEQUENCE [LARGE SCALE GENOMIC DNA]</scope>
    <source>
        <strain evidence="9 10">SGT-108</strain>
    </source>
</reference>
<dbReference type="InterPro" id="IPR000297">
    <property type="entry name" value="PPIase_PpiC"/>
</dbReference>
<evidence type="ECO:0000259" key="8">
    <source>
        <dbReference type="PROSITE" id="PS50198"/>
    </source>
</evidence>
<feature type="signal peptide" evidence="7">
    <location>
        <begin position="1"/>
        <end position="22"/>
    </location>
</feature>
<evidence type="ECO:0000256" key="1">
    <source>
        <dbReference type="ARBA" id="ARBA00022729"/>
    </source>
</evidence>
<evidence type="ECO:0000256" key="6">
    <source>
        <dbReference type="PROSITE-ProRule" id="PRU00278"/>
    </source>
</evidence>
<evidence type="ECO:0000256" key="7">
    <source>
        <dbReference type="SAM" id="SignalP"/>
    </source>
</evidence>
<keyword evidence="3 6" id="KW-0697">Rotamase</keyword>
<dbReference type="RefSeq" id="WP_148338001.1">
    <property type="nucleotide sequence ID" value="NZ_LR699119.1"/>
</dbReference>
<dbReference type="InterPro" id="IPR027304">
    <property type="entry name" value="Trigger_fact/SurA_dom_sf"/>
</dbReference>
<dbReference type="InterPro" id="IPR015391">
    <property type="entry name" value="SurA_N"/>
</dbReference>
<dbReference type="InterPro" id="IPR046357">
    <property type="entry name" value="PPIase_dom_sf"/>
</dbReference>
<dbReference type="Pfam" id="PF00639">
    <property type="entry name" value="Rotamase"/>
    <property type="match status" value="1"/>
</dbReference>
<evidence type="ECO:0000313" key="10">
    <source>
        <dbReference type="Proteomes" id="UP000324194"/>
    </source>
</evidence>
<dbReference type="InterPro" id="IPR050280">
    <property type="entry name" value="OMP_Chaperone_SurA"/>
</dbReference>
<dbReference type="Gene3D" id="1.10.4030.10">
    <property type="entry name" value="Porin chaperone SurA, peptide-binding domain"/>
    <property type="match status" value="1"/>
</dbReference>
<dbReference type="PANTHER" id="PTHR47637:SF1">
    <property type="entry name" value="CHAPERONE SURA"/>
    <property type="match status" value="1"/>
</dbReference>
<evidence type="ECO:0000256" key="2">
    <source>
        <dbReference type="ARBA" id="ARBA00022764"/>
    </source>
</evidence>
<dbReference type="SUPFAM" id="SSF109998">
    <property type="entry name" value="Triger factor/SurA peptide-binding domain-like"/>
    <property type="match status" value="1"/>
</dbReference>
<gene>
    <name evidence="9" type="primary">surA</name>
    <name evidence="9" type="ORF">AQUSIP_03270</name>
</gene>